<accession>A0A0N4ZNL2</accession>
<feature type="domain" description="Large ribosomal subunit protein mL46 N-terminal" evidence="1">
    <location>
        <begin position="33"/>
        <end position="130"/>
    </location>
</feature>
<evidence type="ECO:0000259" key="1">
    <source>
        <dbReference type="Pfam" id="PF11788"/>
    </source>
</evidence>
<dbReference type="Proteomes" id="UP000038045">
    <property type="component" value="Unplaced"/>
</dbReference>
<dbReference type="WBParaSite" id="PTRK_0001012500.1">
    <property type="protein sequence ID" value="PTRK_0001012500.1"/>
    <property type="gene ID" value="PTRK_0001012500"/>
</dbReference>
<sequence>MKIFTPHYTSFGRRLLTEICTKNILGDKTTRSEIIASVVLIRPPLSAPRLSDIEEKYKQKQMEIEARNSLKSDFELQMEKDEKLLAKKRELEEQGKDLSELEGEIGITAAMKEDEWMKNAKVIKNKFVQIDDNEIRGNYKNLYRHPETNLILSVKQKFGSSYVSPWMLPQTNDVQNSLRGALEIAINEMFNGTIKMKMMGGAPFSYNKYKYPKKLRESRDIDYGEFFFFGAVLKDPSADIEVNDQLIADYQWLTAEEIDKKMKGKQYIKAAKMCIHQ</sequence>
<dbReference type="Gene3D" id="3.90.79.10">
    <property type="entry name" value="Nucleoside Triphosphate Pyrophosphohydrolase"/>
    <property type="match status" value="1"/>
</dbReference>
<dbReference type="AlphaFoldDB" id="A0A0N4ZNL2"/>
<dbReference type="InterPro" id="IPR021757">
    <property type="entry name" value="Ribosomal_mL46_N"/>
</dbReference>
<dbReference type="InterPro" id="IPR040008">
    <property type="entry name" value="Ribosomal_mL46"/>
</dbReference>
<proteinExistence type="predicted"/>
<dbReference type="GO" id="GO:0005762">
    <property type="term" value="C:mitochondrial large ribosomal subunit"/>
    <property type="evidence" value="ECO:0007669"/>
    <property type="project" value="TreeGrafter"/>
</dbReference>
<dbReference type="PANTHER" id="PTHR13124">
    <property type="entry name" value="39S RIBOSOMAL PROTEIN L46, MITOCHONDRIAL PRECURSOR-RELATED"/>
    <property type="match status" value="1"/>
</dbReference>
<reference evidence="3" key="1">
    <citation type="submission" date="2017-02" db="UniProtKB">
        <authorList>
            <consortium name="WormBaseParasite"/>
        </authorList>
    </citation>
    <scope>IDENTIFICATION</scope>
</reference>
<name>A0A0N4ZNL2_PARTI</name>
<keyword evidence="2" id="KW-1185">Reference proteome</keyword>
<evidence type="ECO:0000313" key="3">
    <source>
        <dbReference type="WBParaSite" id="PTRK_0001012500.1"/>
    </source>
</evidence>
<protein>
    <submittedName>
        <fullName evidence="3">MRP-L46 domain-containing protein</fullName>
    </submittedName>
</protein>
<organism evidence="2 3">
    <name type="scientific">Parastrongyloides trichosuri</name>
    <name type="common">Possum-specific nematode worm</name>
    <dbReference type="NCBI Taxonomy" id="131310"/>
    <lineage>
        <taxon>Eukaryota</taxon>
        <taxon>Metazoa</taxon>
        <taxon>Ecdysozoa</taxon>
        <taxon>Nematoda</taxon>
        <taxon>Chromadorea</taxon>
        <taxon>Rhabditida</taxon>
        <taxon>Tylenchina</taxon>
        <taxon>Panagrolaimomorpha</taxon>
        <taxon>Strongyloidoidea</taxon>
        <taxon>Strongyloididae</taxon>
        <taxon>Parastrongyloides</taxon>
    </lineage>
</organism>
<dbReference type="Pfam" id="PF11788">
    <property type="entry name" value="MRP-L46"/>
    <property type="match status" value="1"/>
</dbReference>
<dbReference type="PANTHER" id="PTHR13124:SF12">
    <property type="entry name" value="LARGE RIBOSOMAL SUBUNIT PROTEIN ML46"/>
    <property type="match status" value="1"/>
</dbReference>
<dbReference type="GO" id="GO:0003735">
    <property type="term" value="F:structural constituent of ribosome"/>
    <property type="evidence" value="ECO:0007669"/>
    <property type="project" value="InterPro"/>
</dbReference>
<dbReference type="STRING" id="131310.A0A0N4ZNL2"/>
<evidence type="ECO:0000313" key="2">
    <source>
        <dbReference type="Proteomes" id="UP000038045"/>
    </source>
</evidence>